<evidence type="ECO:0000259" key="15">
    <source>
        <dbReference type="Pfam" id="PF00441"/>
    </source>
</evidence>
<proteinExistence type="inferred from homology"/>
<feature type="active site" description="Proton acceptor" evidence="14">
    <location>
        <position position="711"/>
    </location>
</feature>
<dbReference type="InterPro" id="IPR009100">
    <property type="entry name" value="AcylCoA_DH/oxidase_NM_dom_sf"/>
</dbReference>
<evidence type="ECO:0000256" key="6">
    <source>
        <dbReference type="ARBA" id="ARBA00022827"/>
    </source>
</evidence>
<dbReference type="InterPro" id="IPR034178">
    <property type="entry name" value="IBD"/>
</dbReference>
<dbReference type="InterPro" id="IPR037069">
    <property type="entry name" value="AcylCoA_DH/ox_N_sf"/>
</dbReference>
<comment type="similarity">
    <text evidence="3">Belongs to the acyl-CoA dehydrogenase family.</text>
</comment>
<evidence type="ECO:0000256" key="14">
    <source>
        <dbReference type="PIRSR" id="PIRSR634178-1"/>
    </source>
</evidence>
<dbReference type="Proteomes" id="UP001186944">
    <property type="component" value="Unassembled WGS sequence"/>
</dbReference>
<sequence length="733" mass="82880">MDRQNSIHTVYENVHKLKGRFEWSDNCKEAYLIAMSDDESVSKILELDSLLKDPTQMDVNMLSDKLNNIYIKAAYKTVQFRKVHHRKKKIKSKPWITHDINRLRKEVRSLGKKLHDEPNNCFTLASYCKAKREFNKLRKKLRKDYYEAITGQINNLDSKSANEFWKLINKHKSSSTNTDVNPTEGMKLFVDHYKSLLNDKEVSPNNADELLPLNIDNNKPLDFPFTHKETKEAIKELKCNKSAGIDLVINEFIKASCNILTPTLTNLFNKILSTGEIPKEWNLAFIKSLYKSGNPDDPGNYRVELKQKNMAVFRRSTKLAKILCSNLKPQRIVNKRYLGEIWVSGSCIDPSLGLKEDQKQIQAMATDFAKNEMFPNMAKWDEEEIFPVDIFKKAGQLGFGAIYCGEEFGGTGLGRTEASVIFEGLSQGCVSTTAYISIHNMCAWMVDEFGSVQQREKWIPQLASMEKLASYCLTEADHGSDAANLRTTAKLEGDHYILNGSKSFISGGGETDLYVVMCRTGEPGPKGISCVLVEKGSPGLSFGKKEKKIGWNSQPTRVVIFEDCKIPASNIIGQPGDGFKIAMRGLNGGRINIASCSLGAAHNSIELIRDHLKVRKQFGKTLEHFQYLQFQLAEMATKLVTSRNIVRFAAKALEEDWPEKVALCSMAKLHATEECSKVCNKALQMYGGYGYLKDYAVQQYLRDTRVHEILEGTSEVMRMLISRDLLTDGQRKV</sequence>
<evidence type="ECO:0000256" key="1">
    <source>
        <dbReference type="ARBA" id="ARBA00001974"/>
    </source>
</evidence>
<dbReference type="Pfam" id="PF02771">
    <property type="entry name" value="Acyl-CoA_dh_N"/>
    <property type="match status" value="1"/>
</dbReference>
<dbReference type="InterPro" id="IPR013786">
    <property type="entry name" value="AcylCoA_DH/ox_N"/>
</dbReference>
<evidence type="ECO:0000256" key="12">
    <source>
        <dbReference type="ARBA" id="ARBA00071686"/>
    </source>
</evidence>
<evidence type="ECO:0000256" key="5">
    <source>
        <dbReference type="ARBA" id="ARBA00022630"/>
    </source>
</evidence>
<dbReference type="AlphaFoldDB" id="A0AA88YC27"/>
<evidence type="ECO:0000256" key="3">
    <source>
        <dbReference type="ARBA" id="ARBA00009347"/>
    </source>
</evidence>
<accession>A0AA88YC27</accession>
<evidence type="ECO:0000256" key="9">
    <source>
        <dbReference type="ARBA" id="ARBA00050268"/>
    </source>
</evidence>
<dbReference type="Pfam" id="PF00441">
    <property type="entry name" value="Acyl-CoA_dh_1"/>
    <property type="match status" value="1"/>
</dbReference>
<dbReference type="GO" id="GO:0009083">
    <property type="term" value="P:branched-chain amino acid catabolic process"/>
    <property type="evidence" value="ECO:0007669"/>
    <property type="project" value="UniProtKB-KW"/>
</dbReference>
<dbReference type="SUPFAM" id="SSF56645">
    <property type="entry name" value="Acyl-CoA dehydrogenase NM domain-like"/>
    <property type="match status" value="1"/>
</dbReference>
<evidence type="ECO:0000256" key="4">
    <source>
        <dbReference type="ARBA" id="ARBA00022456"/>
    </source>
</evidence>
<dbReference type="InterPro" id="IPR009075">
    <property type="entry name" value="AcylCo_DH/oxidase_C"/>
</dbReference>
<dbReference type="GO" id="GO:0005739">
    <property type="term" value="C:mitochondrion"/>
    <property type="evidence" value="ECO:0007669"/>
    <property type="project" value="TreeGrafter"/>
</dbReference>
<evidence type="ECO:0000313" key="19">
    <source>
        <dbReference type="Proteomes" id="UP001186944"/>
    </source>
</evidence>
<evidence type="ECO:0000256" key="11">
    <source>
        <dbReference type="ARBA" id="ARBA00055070"/>
    </source>
</evidence>
<dbReference type="InterPro" id="IPR052547">
    <property type="entry name" value="Mito_Isobutyryl-CoADH"/>
</dbReference>
<evidence type="ECO:0000259" key="17">
    <source>
        <dbReference type="Pfam" id="PF02771"/>
    </source>
</evidence>
<feature type="domain" description="Acyl-CoA dehydrogenase/oxidase N-terminal" evidence="17">
    <location>
        <begin position="356"/>
        <end position="466"/>
    </location>
</feature>
<reference evidence="18" key="1">
    <citation type="submission" date="2019-08" db="EMBL/GenBank/DDBJ databases">
        <title>The improved chromosome-level genome for the pearl oyster Pinctada fucata martensii using PacBio sequencing and Hi-C.</title>
        <authorList>
            <person name="Zheng Z."/>
        </authorList>
    </citation>
    <scope>NUCLEOTIDE SEQUENCE</scope>
    <source>
        <strain evidence="18">ZZ-2019</strain>
        <tissue evidence="18">Adductor muscle</tissue>
    </source>
</reference>
<gene>
    <name evidence="18" type="ORF">FSP39_020088</name>
</gene>
<protein>
    <recommendedName>
        <fullName evidence="12">Isobutyryl-CoA dehydrogenase, mitochondrial</fullName>
    </recommendedName>
    <alternativeName>
        <fullName evidence="13">Acyl-CoA dehydrogenase family member 8</fullName>
    </alternativeName>
</protein>
<dbReference type="EMBL" id="VSWD01000007">
    <property type="protein sequence ID" value="KAK3098499.1"/>
    <property type="molecule type" value="Genomic_DNA"/>
</dbReference>
<comment type="catalytic activity">
    <reaction evidence="9">
        <text>propanoyl-CoA + oxidized [electron-transfer flavoprotein] + H(+) = acryloyl-CoA + reduced [electron-transfer flavoprotein]</text>
        <dbReference type="Rhea" id="RHEA:31287"/>
        <dbReference type="Rhea" id="RHEA-COMP:10685"/>
        <dbReference type="Rhea" id="RHEA-COMP:10686"/>
        <dbReference type="ChEBI" id="CHEBI:15378"/>
        <dbReference type="ChEBI" id="CHEBI:57367"/>
        <dbReference type="ChEBI" id="CHEBI:57392"/>
        <dbReference type="ChEBI" id="CHEBI:57692"/>
        <dbReference type="ChEBI" id="CHEBI:58307"/>
    </reaction>
    <physiologicalReaction direction="left-to-right" evidence="9">
        <dbReference type="Rhea" id="RHEA:31288"/>
    </physiologicalReaction>
</comment>
<comment type="pathway">
    <text evidence="2">Amino-acid degradation; L-valine degradation.</text>
</comment>
<dbReference type="FunFam" id="1.20.140.10:FF:000001">
    <property type="entry name" value="Acyl-CoA dehydrogenase"/>
    <property type="match status" value="1"/>
</dbReference>
<keyword evidence="7" id="KW-0560">Oxidoreductase</keyword>
<comment type="function">
    <text evidence="11">Isobutyryl-CoA dehydrogenase which catalyzes the conversion of 2-methylpropanoyl-CoA to (2E)-2-methylpropenoyl-CoA in the valine catabolic pathway. To a lesser extent, also able to catalyze the oxidation of (2S)-2-methylbutanoyl-CoA.</text>
</comment>
<dbReference type="GO" id="GO:0006629">
    <property type="term" value="P:lipid metabolic process"/>
    <property type="evidence" value="ECO:0007669"/>
    <property type="project" value="InterPro"/>
</dbReference>
<dbReference type="SUPFAM" id="SSF47203">
    <property type="entry name" value="Acyl-CoA dehydrogenase C-terminal domain-like"/>
    <property type="match status" value="1"/>
</dbReference>
<dbReference type="Pfam" id="PF02770">
    <property type="entry name" value="Acyl-CoA_dh_M"/>
    <property type="match status" value="1"/>
</dbReference>
<comment type="catalytic activity">
    <reaction evidence="8">
        <text>(2S)-2-methylbutanoyl-CoA + oxidized [electron-transfer flavoprotein] + H(+) = (2E)-2-methylbut-2-enoyl-CoA + reduced [electron-transfer flavoprotein]</text>
        <dbReference type="Rhea" id="RHEA:48256"/>
        <dbReference type="Rhea" id="RHEA-COMP:10685"/>
        <dbReference type="Rhea" id="RHEA-COMP:10686"/>
        <dbReference type="ChEBI" id="CHEBI:15378"/>
        <dbReference type="ChEBI" id="CHEBI:57337"/>
        <dbReference type="ChEBI" id="CHEBI:57692"/>
        <dbReference type="ChEBI" id="CHEBI:58307"/>
        <dbReference type="ChEBI" id="CHEBI:88166"/>
    </reaction>
    <physiologicalReaction direction="left-to-right" evidence="8">
        <dbReference type="Rhea" id="RHEA:48257"/>
    </physiologicalReaction>
</comment>
<dbReference type="GO" id="GO:0003853">
    <property type="term" value="F:short-chain 2-methyl fatty acyl-CoA dehydrogenase activity"/>
    <property type="evidence" value="ECO:0007669"/>
    <property type="project" value="UniProtKB-EC"/>
</dbReference>
<comment type="catalytic activity">
    <reaction evidence="10">
        <text>2-methylpropanoyl-CoA + oxidized [electron-transfer flavoprotein] + H(+) = 2-methylpropenoyl-CoA + reduced [electron-transfer flavoprotein]</text>
        <dbReference type="Rhea" id="RHEA:44180"/>
        <dbReference type="Rhea" id="RHEA-COMP:10685"/>
        <dbReference type="Rhea" id="RHEA-COMP:10686"/>
        <dbReference type="ChEBI" id="CHEBI:15378"/>
        <dbReference type="ChEBI" id="CHEBI:57338"/>
        <dbReference type="ChEBI" id="CHEBI:57692"/>
        <dbReference type="ChEBI" id="CHEBI:58307"/>
        <dbReference type="ChEBI" id="CHEBI:62500"/>
        <dbReference type="EC" id="1.3.8.5"/>
    </reaction>
    <physiologicalReaction direction="left-to-right" evidence="10">
        <dbReference type="Rhea" id="RHEA:44181"/>
    </physiologicalReaction>
</comment>
<dbReference type="CDD" id="cd01162">
    <property type="entry name" value="IBD"/>
    <property type="match status" value="1"/>
</dbReference>
<keyword evidence="19" id="KW-1185">Reference proteome</keyword>
<dbReference type="GO" id="GO:0050660">
    <property type="term" value="F:flavin adenine dinucleotide binding"/>
    <property type="evidence" value="ECO:0007669"/>
    <property type="project" value="InterPro"/>
</dbReference>
<evidence type="ECO:0000256" key="13">
    <source>
        <dbReference type="ARBA" id="ARBA00076026"/>
    </source>
</evidence>
<evidence type="ECO:0000256" key="8">
    <source>
        <dbReference type="ARBA" id="ARBA00049552"/>
    </source>
</evidence>
<name>A0AA88YC27_PINIB</name>
<comment type="cofactor">
    <cofactor evidence="1">
        <name>FAD</name>
        <dbReference type="ChEBI" id="CHEBI:57692"/>
    </cofactor>
</comment>
<evidence type="ECO:0000313" key="18">
    <source>
        <dbReference type="EMBL" id="KAK3098499.1"/>
    </source>
</evidence>
<feature type="domain" description="Acyl-CoA oxidase/dehydrogenase middle" evidence="16">
    <location>
        <begin position="471"/>
        <end position="564"/>
    </location>
</feature>
<dbReference type="Gene3D" id="2.40.110.10">
    <property type="entry name" value="Butyryl-CoA Dehydrogenase, subunit A, domain 2"/>
    <property type="match status" value="1"/>
</dbReference>
<keyword evidence="5" id="KW-0285">Flavoprotein</keyword>
<evidence type="ECO:0000256" key="7">
    <source>
        <dbReference type="ARBA" id="ARBA00023002"/>
    </source>
</evidence>
<comment type="caution">
    <text evidence="18">The sequence shown here is derived from an EMBL/GenBank/DDBJ whole genome shotgun (WGS) entry which is preliminary data.</text>
</comment>
<dbReference type="Gene3D" id="1.20.140.10">
    <property type="entry name" value="Butyryl-CoA Dehydrogenase, subunit A, domain 3"/>
    <property type="match status" value="1"/>
</dbReference>
<dbReference type="InterPro" id="IPR006091">
    <property type="entry name" value="Acyl-CoA_Oxase/DH_mid-dom"/>
</dbReference>
<dbReference type="Gene3D" id="1.10.540.10">
    <property type="entry name" value="Acyl-CoA dehydrogenase/oxidase, N-terminal domain"/>
    <property type="match status" value="1"/>
</dbReference>
<keyword evidence="6" id="KW-0274">FAD</keyword>
<dbReference type="PANTHER" id="PTHR43831:SF1">
    <property type="entry name" value="ISOBUTYRYL-COA DEHYDROGENASE, MITOCHONDRIAL"/>
    <property type="match status" value="1"/>
</dbReference>
<evidence type="ECO:0000256" key="10">
    <source>
        <dbReference type="ARBA" id="ARBA00052552"/>
    </source>
</evidence>
<evidence type="ECO:0000259" key="16">
    <source>
        <dbReference type="Pfam" id="PF02770"/>
    </source>
</evidence>
<organism evidence="18 19">
    <name type="scientific">Pinctada imbricata</name>
    <name type="common">Atlantic pearl-oyster</name>
    <name type="synonym">Pinctada martensii</name>
    <dbReference type="NCBI Taxonomy" id="66713"/>
    <lineage>
        <taxon>Eukaryota</taxon>
        <taxon>Metazoa</taxon>
        <taxon>Spiralia</taxon>
        <taxon>Lophotrochozoa</taxon>
        <taxon>Mollusca</taxon>
        <taxon>Bivalvia</taxon>
        <taxon>Autobranchia</taxon>
        <taxon>Pteriomorphia</taxon>
        <taxon>Pterioida</taxon>
        <taxon>Pterioidea</taxon>
        <taxon>Pteriidae</taxon>
        <taxon>Pinctada</taxon>
    </lineage>
</organism>
<dbReference type="FunFam" id="2.40.110.10:FF:000001">
    <property type="entry name" value="Acyl-CoA dehydrogenase, mitochondrial"/>
    <property type="match status" value="1"/>
</dbReference>
<dbReference type="InterPro" id="IPR036250">
    <property type="entry name" value="AcylCo_DH-like_C"/>
</dbReference>
<feature type="domain" description="Acyl-CoA dehydrogenase/oxidase C-terminal" evidence="15">
    <location>
        <begin position="576"/>
        <end position="725"/>
    </location>
</feature>
<dbReference type="PANTHER" id="PTHR43831">
    <property type="entry name" value="ISOBUTYRYL-COA DEHYDROGENASE"/>
    <property type="match status" value="1"/>
</dbReference>
<evidence type="ECO:0000256" key="2">
    <source>
        <dbReference type="ARBA" id="ARBA00005109"/>
    </source>
</evidence>
<keyword evidence="4" id="KW-0101">Branched-chain amino acid catabolism</keyword>
<dbReference type="InterPro" id="IPR046373">
    <property type="entry name" value="Acyl-CoA_Oxase/DH_mid-dom_sf"/>
</dbReference>